<feature type="chain" id="PRO_5012997305" description="Lipocalin-like domain-containing protein" evidence="1">
    <location>
        <begin position="27"/>
        <end position="137"/>
    </location>
</feature>
<dbReference type="AlphaFoldDB" id="A0A1M6LHF1"/>
<keyword evidence="1" id="KW-0732">Signal</keyword>
<organism evidence="2 3">
    <name type="scientific">Hymenobacter daecheongensis DSM 21074</name>
    <dbReference type="NCBI Taxonomy" id="1121955"/>
    <lineage>
        <taxon>Bacteria</taxon>
        <taxon>Pseudomonadati</taxon>
        <taxon>Bacteroidota</taxon>
        <taxon>Cytophagia</taxon>
        <taxon>Cytophagales</taxon>
        <taxon>Hymenobacteraceae</taxon>
        <taxon>Hymenobacter</taxon>
    </lineage>
</organism>
<evidence type="ECO:0000313" key="3">
    <source>
        <dbReference type="Proteomes" id="UP000184418"/>
    </source>
</evidence>
<name>A0A1M6LHF1_9BACT</name>
<dbReference type="RefSeq" id="WP_073112054.1">
    <property type="nucleotide sequence ID" value="NZ_FQYN01000009.1"/>
</dbReference>
<sequence>MKRSTTPLHYLASLLMLVALFVSSCSQPDKVGETNMLFGTDSKVWKTDKETTATGDKVAQTSADKDTELRFFANGTFNMTSAAQTMQGKYTFDQAGKKITMTPDGGTTSMAFDVTNLTEKKMTLKGTDGSTMMLEAD</sequence>
<gene>
    <name evidence="2" type="ORF">SAMN02745146_3763</name>
</gene>
<evidence type="ECO:0008006" key="4">
    <source>
        <dbReference type="Google" id="ProtNLM"/>
    </source>
</evidence>
<dbReference type="Proteomes" id="UP000184418">
    <property type="component" value="Unassembled WGS sequence"/>
</dbReference>
<protein>
    <recommendedName>
        <fullName evidence="4">Lipocalin-like domain-containing protein</fullName>
    </recommendedName>
</protein>
<feature type="signal peptide" evidence="1">
    <location>
        <begin position="1"/>
        <end position="26"/>
    </location>
</feature>
<accession>A0A1M6LHF1</accession>
<dbReference type="STRING" id="1121955.SAMN02745146_3763"/>
<evidence type="ECO:0000313" key="2">
    <source>
        <dbReference type="EMBL" id="SHJ70642.1"/>
    </source>
</evidence>
<dbReference type="OrthoDB" id="893294at2"/>
<keyword evidence="3" id="KW-1185">Reference proteome</keyword>
<dbReference type="EMBL" id="FQYN01000009">
    <property type="protein sequence ID" value="SHJ70642.1"/>
    <property type="molecule type" value="Genomic_DNA"/>
</dbReference>
<dbReference type="PROSITE" id="PS51257">
    <property type="entry name" value="PROKAR_LIPOPROTEIN"/>
    <property type="match status" value="1"/>
</dbReference>
<reference evidence="2 3" key="1">
    <citation type="submission" date="2016-11" db="EMBL/GenBank/DDBJ databases">
        <authorList>
            <person name="Jaros S."/>
            <person name="Januszkiewicz K."/>
            <person name="Wedrychowicz H."/>
        </authorList>
    </citation>
    <scope>NUCLEOTIDE SEQUENCE [LARGE SCALE GENOMIC DNA]</scope>
    <source>
        <strain evidence="2 3">DSM 21074</strain>
    </source>
</reference>
<evidence type="ECO:0000256" key="1">
    <source>
        <dbReference type="SAM" id="SignalP"/>
    </source>
</evidence>
<proteinExistence type="predicted"/>